<evidence type="ECO:0000313" key="1">
    <source>
        <dbReference type="EMBL" id="RLJ69773.1"/>
    </source>
</evidence>
<proteinExistence type="predicted"/>
<dbReference type="AlphaFoldDB" id="A0A497XS72"/>
<organism evidence="1 2">
    <name type="scientific">Hydrogenivirga caldilitoris</name>
    <dbReference type="NCBI Taxonomy" id="246264"/>
    <lineage>
        <taxon>Bacteria</taxon>
        <taxon>Pseudomonadati</taxon>
        <taxon>Aquificota</taxon>
        <taxon>Aquificia</taxon>
        <taxon>Aquificales</taxon>
        <taxon>Aquificaceae</taxon>
        <taxon>Hydrogenivirga</taxon>
    </lineage>
</organism>
<gene>
    <name evidence="1" type="ORF">BCF55_0028</name>
</gene>
<dbReference type="OrthoDB" id="9811934at2"/>
<dbReference type="EMBL" id="RCCJ01000001">
    <property type="protein sequence ID" value="RLJ69773.1"/>
    <property type="molecule type" value="Genomic_DNA"/>
</dbReference>
<protein>
    <recommendedName>
        <fullName evidence="3">Delta-60 repeat protein</fullName>
    </recommendedName>
</protein>
<evidence type="ECO:0000313" key="2">
    <source>
        <dbReference type="Proteomes" id="UP000267841"/>
    </source>
</evidence>
<sequence>MIAVLLLLFSLAFSGVKVLSSEFNEAAFGIKVAGDGLCFVGRRSSEENGYDALLGFCRDRCRTYLLSSKSDDYSYTVETHGRLCLGGITSLARGNMDLVLVLFGEEGIEEVLSFGGEGNDMLWFIKQVSDGYVLVGGVQGSDWDILVVKLDKDLNLLWAKRLGTGYEEYAYGVAEYGRKYYVVGRSNYRGNWDAFILEISSEGKLLSSKLFGGGGKDYLRYIGLFRGKPLAVGRSETTPDSDVLILLPESGIYKLYDGGEFDYGRVFSADRDTVILMGDTYEGGTSDGLLIFLDGELNLREAFAVGGDDVDSVRYLDGHVFAGYTYSLSLDNDVLLGDVRHLCKSFVGEKKFREREANLRFFPYPIEERIYDIRPLDLSFGIRSLKLQENSPCQE</sequence>
<dbReference type="RefSeq" id="WP_121008597.1">
    <property type="nucleotide sequence ID" value="NZ_RCCJ01000001.1"/>
</dbReference>
<comment type="caution">
    <text evidence="1">The sequence shown here is derived from an EMBL/GenBank/DDBJ whole genome shotgun (WGS) entry which is preliminary data.</text>
</comment>
<keyword evidence="2" id="KW-1185">Reference proteome</keyword>
<dbReference type="Proteomes" id="UP000267841">
    <property type="component" value="Unassembled WGS sequence"/>
</dbReference>
<name>A0A497XS72_9AQUI</name>
<dbReference type="PANTHER" id="PTHR42754">
    <property type="entry name" value="ENDOGLUCANASE"/>
    <property type="match status" value="1"/>
</dbReference>
<dbReference type="PANTHER" id="PTHR42754:SF1">
    <property type="entry name" value="LIPOPROTEIN"/>
    <property type="match status" value="1"/>
</dbReference>
<accession>A0A497XS72</accession>
<evidence type="ECO:0008006" key="3">
    <source>
        <dbReference type="Google" id="ProtNLM"/>
    </source>
</evidence>
<reference evidence="1 2" key="1">
    <citation type="submission" date="2018-10" db="EMBL/GenBank/DDBJ databases">
        <title>Genomic Encyclopedia of Archaeal and Bacterial Type Strains, Phase II (KMG-II): from individual species to whole genera.</title>
        <authorList>
            <person name="Goeker M."/>
        </authorList>
    </citation>
    <scope>NUCLEOTIDE SEQUENCE [LARGE SCALE GENOMIC DNA]</scope>
    <source>
        <strain evidence="1 2">DSM 16510</strain>
    </source>
</reference>